<evidence type="ECO:0000313" key="2">
    <source>
        <dbReference type="Proteomes" id="UP000464262"/>
    </source>
</evidence>
<dbReference type="AlphaFoldDB" id="A0A7Z2T0X5"/>
<organism evidence="1 2">
    <name type="scientific">Vibrio astriarenae</name>
    <dbReference type="NCBI Taxonomy" id="1481923"/>
    <lineage>
        <taxon>Bacteria</taxon>
        <taxon>Pseudomonadati</taxon>
        <taxon>Pseudomonadota</taxon>
        <taxon>Gammaproteobacteria</taxon>
        <taxon>Vibrionales</taxon>
        <taxon>Vibrionaceae</taxon>
        <taxon>Vibrio</taxon>
    </lineage>
</organism>
<gene>
    <name evidence="1" type="ORF">GT360_01470</name>
</gene>
<accession>A0A7Z2T0X5</accession>
<protein>
    <recommendedName>
        <fullName evidence="3">Integrase</fullName>
    </recommendedName>
</protein>
<sequence length="927" mass="107703">MITPIPLPPDANHNAYLTHELQQRLRNMGSQSDLHQNLWSFAHGVTLNFSGLRNLEENQPEWCGMLGVQPCWLAKLLFLDIARTYQNVGFLRKIYASICKWIFWLAEHEPPQKSTYPKKLKPLIPARQLDLITLFEYQIKHSITQSGTLERRLTPCCWQDVSNTYTREWHFTLRQLGLEPIGFNTVYSDKVRLKSWKKAIDNVTDGELTYADWKKGNTLNRLSLDYGRYYIEHCHHFFNKNISLATALKLTLEDIETIANLADISISSAIPTVHHFLQGKTIHELPRGITHKSNTRRYLSDDTLNRIRSATESVFEQHLRPLMASEAMLKDSEIRALAKHLSIDCTDYSELEWIRQLVKVYLPKLDHQHILIPDELKVLHTKWITEITGPKLDLTNNSEPLDNWIAARWKKHFTEVDVKLPTTRWFSDLGLVIKNGQKSTYLNTFIKLVGDAGLTYVVAITGWRESEFGWSLRDIKITRNFDGLDQHTCPWRHNVKWVIPKTHGKVKISREITQSTYEVARQLSLLTQSGESKPCLYPTHNKFINFPEKSGEFVKRRIKSMWQHFVDNYAPFVQLDKIHAFDELKSLARHQILTFEEQRNLQRLAKDSTSESWNNFQQDTLLVEAHRRARRERDRVTFLFSYSDRKKLLERYISGQLPDHIMQLMDRYLSISTKQDILHRAQTTGFSALYTRHIVNEIVEDCRYPSPHAFRHIWAEAVYRRFDGDVGWMIRSQFKHINQNMWLTYIRDKDNRRQHDTVKRRVISSLLKNHLHKAGKGFAGKLDILLRRVLFKTQVTTTKNIESVVEDFAEKEILDIKANPWGFCILLKRNQHKAKCSVNGILQRQNACPGLCLGCINNLTQKGNIQGILLGIANDVKLLHTQQVPAAWRAPSIQTVFNAIKHLKRLGAAPTIIDSLQSAIETEGKSI</sequence>
<dbReference type="KEGG" id="vas:GT360_01470"/>
<keyword evidence="2" id="KW-1185">Reference proteome</keyword>
<dbReference type="RefSeq" id="WP_164647186.1">
    <property type="nucleotide sequence ID" value="NZ_CP047475.1"/>
</dbReference>
<proteinExistence type="predicted"/>
<dbReference type="EMBL" id="CP047475">
    <property type="protein sequence ID" value="QIA62279.1"/>
    <property type="molecule type" value="Genomic_DNA"/>
</dbReference>
<dbReference type="Proteomes" id="UP000464262">
    <property type="component" value="Chromosome 1"/>
</dbReference>
<evidence type="ECO:0000313" key="1">
    <source>
        <dbReference type="EMBL" id="QIA62279.1"/>
    </source>
</evidence>
<name>A0A7Z2T0X5_9VIBR</name>
<evidence type="ECO:0008006" key="3">
    <source>
        <dbReference type="Google" id="ProtNLM"/>
    </source>
</evidence>
<reference evidence="1 2" key="1">
    <citation type="submission" date="2020-01" db="EMBL/GenBank/DDBJ databases">
        <title>Whole genome and functional gene identification of agarase of Vibrio HN897.</title>
        <authorList>
            <person name="Liu Y."/>
            <person name="Zhao Z."/>
        </authorList>
    </citation>
    <scope>NUCLEOTIDE SEQUENCE [LARGE SCALE GENOMIC DNA]</scope>
    <source>
        <strain evidence="1 2">HN897</strain>
    </source>
</reference>